<proteinExistence type="predicted"/>
<comment type="caution">
    <text evidence="1">The sequence shown here is derived from an EMBL/GenBank/DDBJ whole genome shotgun (WGS) entry which is preliminary data.</text>
</comment>
<gene>
    <name evidence="1" type="ORF">PACLA_8A064428</name>
</gene>
<dbReference type="EMBL" id="CACRXK020000779">
    <property type="protein sequence ID" value="CAB3984745.1"/>
    <property type="molecule type" value="Genomic_DNA"/>
</dbReference>
<evidence type="ECO:0000313" key="1">
    <source>
        <dbReference type="EMBL" id="CAB3984745.1"/>
    </source>
</evidence>
<accession>A0A6S7FYZ1</accession>
<keyword evidence="2" id="KW-1185">Reference proteome</keyword>
<organism evidence="1 2">
    <name type="scientific">Paramuricea clavata</name>
    <name type="common">Red gorgonian</name>
    <name type="synonym">Violescent sea-whip</name>
    <dbReference type="NCBI Taxonomy" id="317549"/>
    <lineage>
        <taxon>Eukaryota</taxon>
        <taxon>Metazoa</taxon>
        <taxon>Cnidaria</taxon>
        <taxon>Anthozoa</taxon>
        <taxon>Octocorallia</taxon>
        <taxon>Malacalcyonacea</taxon>
        <taxon>Plexauridae</taxon>
        <taxon>Paramuricea</taxon>
    </lineage>
</organism>
<dbReference type="AlphaFoldDB" id="A0A6S7FYZ1"/>
<name>A0A6S7FYZ1_PARCT</name>
<feature type="non-terminal residue" evidence="1">
    <location>
        <position position="1"/>
    </location>
</feature>
<protein>
    <submittedName>
        <fullName evidence="1">Uncharacterized protein</fullName>
    </submittedName>
</protein>
<evidence type="ECO:0000313" key="2">
    <source>
        <dbReference type="Proteomes" id="UP001152795"/>
    </source>
</evidence>
<dbReference type="Proteomes" id="UP001152795">
    <property type="component" value="Unassembled WGS sequence"/>
</dbReference>
<sequence>ESVDESCDQVVEVCQPMDTSTTCNATGDDPMPLCRDVRTQCCINARTLVNAETQTNESFTSTYCLSSDSQPPPANINTHLVDHNYYADHNYYSNEREMAFNHSPCFRNSLFRRDN</sequence>
<reference evidence="1" key="1">
    <citation type="submission" date="2020-04" db="EMBL/GenBank/DDBJ databases">
        <authorList>
            <person name="Alioto T."/>
            <person name="Alioto T."/>
            <person name="Gomez Garrido J."/>
        </authorList>
    </citation>
    <scope>NUCLEOTIDE SEQUENCE</scope>
    <source>
        <strain evidence="1">A484AB</strain>
    </source>
</reference>